<keyword evidence="2" id="KW-1185">Reference proteome</keyword>
<name>A0A1A9ZA42_GLOPL</name>
<sequence length="157" mass="17913">MFFKIVHMKLLSSNNELLITKLFRVIIKDLPMSLAVCSETLKHSPRHKKPLHFSGLSGFSVNAVCATFLKFSGDETTSQPQGKIVALLILNKWLYENSNQKIQLPTDVIDLSKTVEARKTQSKRWCKPLNANILFYSMLGVFKSTYQFYDFVNPPPT</sequence>
<dbReference type="VEuPathDB" id="VectorBase:GPAI008299"/>
<dbReference type="AlphaFoldDB" id="A0A1A9ZA42"/>
<reference evidence="2" key="1">
    <citation type="submission" date="2014-03" db="EMBL/GenBank/DDBJ databases">
        <authorList>
            <person name="Aksoy S."/>
            <person name="Warren W."/>
            <person name="Wilson R.K."/>
        </authorList>
    </citation>
    <scope>NUCLEOTIDE SEQUENCE [LARGE SCALE GENOMIC DNA]</scope>
    <source>
        <strain evidence="2">IAEA</strain>
    </source>
</reference>
<protein>
    <submittedName>
        <fullName evidence="1">Uncharacterized protein</fullName>
    </submittedName>
</protein>
<evidence type="ECO:0000313" key="1">
    <source>
        <dbReference type="EnsemblMetazoa" id="GPAI008299-PA"/>
    </source>
</evidence>
<dbReference type="Proteomes" id="UP000092445">
    <property type="component" value="Unassembled WGS sequence"/>
</dbReference>
<accession>A0A1A9ZA42</accession>
<proteinExistence type="predicted"/>
<dbReference type="EnsemblMetazoa" id="GPAI008299-RA">
    <property type="protein sequence ID" value="GPAI008299-PA"/>
    <property type="gene ID" value="GPAI008299"/>
</dbReference>
<evidence type="ECO:0000313" key="2">
    <source>
        <dbReference type="Proteomes" id="UP000092445"/>
    </source>
</evidence>
<reference evidence="1" key="2">
    <citation type="submission" date="2020-05" db="UniProtKB">
        <authorList>
            <consortium name="EnsemblMetazoa"/>
        </authorList>
    </citation>
    <scope>IDENTIFICATION</scope>
    <source>
        <strain evidence="1">IAEA</strain>
    </source>
</reference>
<organism evidence="1 2">
    <name type="scientific">Glossina pallidipes</name>
    <name type="common">Tsetse fly</name>
    <dbReference type="NCBI Taxonomy" id="7398"/>
    <lineage>
        <taxon>Eukaryota</taxon>
        <taxon>Metazoa</taxon>
        <taxon>Ecdysozoa</taxon>
        <taxon>Arthropoda</taxon>
        <taxon>Hexapoda</taxon>
        <taxon>Insecta</taxon>
        <taxon>Pterygota</taxon>
        <taxon>Neoptera</taxon>
        <taxon>Endopterygota</taxon>
        <taxon>Diptera</taxon>
        <taxon>Brachycera</taxon>
        <taxon>Muscomorpha</taxon>
        <taxon>Hippoboscoidea</taxon>
        <taxon>Glossinidae</taxon>
        <taxon>Glossina</taxon>
    </lineage>
</organism>